<sequence>MFHSTVMMRNVVENIIFLTLDLVYPDDTGGRKLSLGRILYEQEKGNNVTVIHYNYKKQDEEDAQRFFKENNICFYSFSPRHNHHGFTRLLCYMKSFLNKMPEPYYMIYRDDFFHHFLDAKIEEIAPSLISLESIFLGWTENVIRSKKVKINYTFHNVESEFYYSLFVSEMNKIKKAHYYIQSLLLEVIERRILNDTSANVTYTFLSKEDMSEYMKKYNISRGNIIINHNNIKTSNKVNRKVDFAEPFFLFPGSLDFPANSFAIKNMLETPNLNWDLLPRIIITGTVSYNTQKKFLGLKNISLVGRVSEDELYRLYSSCIACISPIVTGAGIKIKNLEAIKLGVPLIATKFSCVGINTSNENIFLTENNFNSFYKAMLKYYNEVLNKL</sequence>
<dbReference type="GO" id="GO:0016757">
    <property type="term" value="F:glycosyltransferase activity"/>
    <property type="evidence" value="ECO:0007669"/>
    <property type="project" value="TreeGrafter"/>
</dbReference>
<dbReference type="PANTHER" id="PTHR46401">
    <property type="entry name" value="GLYCOSYLTRANSFERASE WBBK-RELATED"/>
    <property type="match status" value="1"/>
</dbReference>
<evidence type="ECO:0000256" key="1">
    <source>
        <dbReference type="ARBA" id="ARBA00022679"/>
    </source>
</evidence>
<comment type="caution">
    <text evidence="2">The sequence shown here is derived from an EMBL/GenBank/DDBJ whole genome shotgun (WGS) entry which is preliminary data.</text>
</comment>
<evidence type="ECO:0000313" key="2">
    <source>
        <dbReference type="EMBL" id="ECF6075584.1"/>
    </source>
</evidence>
<proteinExistence type="predicted"/>
<accession>A0A5Y2SGF3</accession>
<keyword evidence="1 2" id="KW-0808">Transferase</keyword>
<gene>
    <name evidence="2" type="ORF">FNH47_16445</name>
</gene>
<dbReference type="Pfam" id="PF13692">
    <property type="entry name" value="Glyco_trans_1_4"/>
    <property type="match status" value="1"/>
</dbReference>
<dbReference type="Gene3D" id="3.40.50.2000">
    <property type="entry name" value="Glycogen Phosphorylase B"/>
    <property type="match status" value="1"/>
</dbReference>
<reference evidence="2" key="1">
    <citation type="submission" date="2019-07" db="EMBL/GenBank/DDBJ databases">
        <authorList>
            <person name="Ashton P.M."/>
            <person name="Dallman T."/>
            <person name="Nair S."/>
            <person name="De Pinna E."/>
            <person name="Peters T."/>
            <person name="Grant K."/>
        </authorList>
    </citation>
    <scope>NUCLEOTIDE SEQUENCE [LARGE SCALE GENOMIC DNA]</scope>
    <source>
        <strain evidence="2">674345</strain>
    </source>
</reference>
<dbReference type="EMBL" id="AAILSW010000037">
    <property type="protein sequence ID" value="ECF6075584.1"/>
    <property type="molecule type" value="Genomic_DNA"/>
</dbReference>
<dbReference type="SUPFAM" id="SSF53756">
    <property type="entry name" value="UDP-Glycosyltransferase/glycogen phosphorylase"/>
    <property type="match status" value="1"/>
</dbReference>
<organism evidence="2">
    <name type="scientific">Salmonella houtenae</name>
    <dbReference type="NCBI Taxonomy" id="59205"/>
    <lineage>
        <taxon>Bacteria</taxon>
        <taxon>Pseudomonadati</taxon>
        <taxon>Pseudomonadota</taxon>
        <taxon>Gammaproteobacteria</taxon>
        <taxon>Enterobacterales</taxon>
        <taxon>Enterobacteriaceae</taxon>
        <taxon>Salmonella</taxon>
    </lineage>
</organism>
<dbReference type="PANTHER" id="PTHR46401:SF2">
    <property type="entry name" value="GLYCOSYLTRANSFERASE WBBK-RELATED"/>
    <property type="match status" value="1"/>
</dbReference>
<dbReference type="Proteomes" id="UP000839836">
    <property type="component" value="Unassembled WGS sequence"/>
</dbReference>
<dbReference type="GO" id="GO:0009103">
    <property type="term" value="P:lipopolysaccharide biosynthetic process"/>
    <property type="evidence" value="ECO:0007669"/>
    <property type="project" value="TreeGrafter"/>
</dbReference>
<protein>
    <submittedName>
        <fullName evidence="2">Glycosyltransferase family 4 protein</fullName>
    </submittedName>
</protein>
<name>A0A5Y2SGF3_SALHO</name>
<dbReference type="AlphaFoldDB" id="A0A5Y2SGF3"/>